<keyword evidence="1" id="KW-0175">Coiled coil</keyword>
<dbReference type="PANTHER" id="PTHR30386:SF28">
    <property type="entry name" value="EXPORTED PROTEIN"/>
    <property type="match status" value="1"/>
</dbReference>
<keyword evidence="5" id="KW-1185">Reference proteome</keyword>
<protein>
    <recommendedName>
        <fullName evidence="3">AprE-like beta-barrel domain-containing protein</fullName>
    </recommendedName>
</protein>
<feature type="coiled-coil region" evidence="1">
    <location>
        <begin position="136"/>
        <end position="170"/>
    </location>
</feature>
<dbReference type="Pfam" id="PF26002">
    <property type="entry name" value="Beta-barrel_AprE"/>
    <property type="match status" value="1"/>
</dbReference>
<evidence type="ECO:0000313" key="5">
    <source>
        <dbReference type="Proteomes" id="UP000238949"/>
    </source>
</evidence>
<dbReference type="InterPro" id="IPR050739">
    <property type="entry name" value="MFP"/>
</dbReference>
<dbReference type="InterPro" id="IPR058982">
    <property type="entry name" value="Beta-barrel_AprE"/>
</dbReference>
<proteinExistence type="predicted"/>
<comment type="caution">
    <text evidence="4">The sequence shown here is derived from an EMBL/GenBank/DDBJ whole genome shotgun (WGS) entry which is preliminary data.</text>
</comment>
<feature type="transmembrane region" description="Helical" evidence="2">
    <location>
        <begin position="32"/>
        <end position="49"/>
    </location>
</feature>
<reference evidence="5" key="1">
    <citation type="journal article" date="2020" name="Int. J. Syst. Evol. Microbiol.">
        <title>Alteromonas alba sp. nov., a marine bacterium isolated from the seawater of the West Pacific Ocean.</title>
        <authorList>
            <person name="Sun C."/>
            <person name="Wu Y.-H."/>
            <person name="Xamxidin M."/>
            <person name="Cheng H."/>
            <person name="Xu X.-W."/>
        </authorList>
    </citation>
    <scope>NUCLEOTIDE SEQUENCE [LARGE SCALE GENOMIC DNA]</scope>
    <source>
        <strain evidence="5">190</strain>
    </source>
</reference>
<keyword evidence="2" id="KW-0472">Membrane</keyword>
<evidence type="ECO:0000259" key="3">
    <source>
        <dbReference type="Pfam" id="PF26002"/>
    </source>
</evidence>
<dbReference type="Proteomes" id="UP000238949">
    <property type="component" value="Unassembled WGS sequence"/>
</dbReference>
<dbReference type="AlphaFoldDB" id="A0A2S9VBI3"/>
<feature type="coiled-coil region" evidence="1">
    <location>
        <begin position="195"/>
        <end position="261"/>
    </location>
</feature>
<keyword evidence="2" id="KW-1133">Transmembrane helix</keyword>
<name>A0A2S9VBI3_9ALTE</name>
<accession>A0A2S9VBI3</accession>
<evidence type="ECO:0000313" key="4">
    <source>
        <dbReference type="EMBL" id="PRO73810.1"/>
    </source>
</evidence>
<gene>
    <name evidence="4" type="ORF">C6Y40_09505</name>
</gene>
<dbReference type="RefSeq" id="WP_105934400.1">
    <property type="nucleotide sequence ID" value="NZ_PVNP01000084.1"/>
</dbReference>
<evidence type="ECO:0000256" key="2">
    <source>
        <dbReference type="SAM" id="Phobius"/>
    </source>
</evidence>
<dbReference type="EMBL" id="PVNP01000084">
    <property type="protein sequence ID" value="PRO73810.1"/>
    <property type="molecule type" value="Genomic_DNA"/>
</dbReference>
<evidence type="ECO:0000256" key="1">
    <source>
        <dbReference type="SAM" id="Coils"/>
    </source>
</evidence>
<dbReference type="PANTHER" id="PTHR30386">
    <property type="entry name" value="MEMBRANE FUSION SUBUNIT OF EMRAB-TOLC MULTIDRUG EFFLUX PUMP"/>
    <property type="match status" value="1"/>
</dbReference>
<sequence>MPENLFRKEVLKFQKHRLHGDVLVSPPLSHTFITYLFLIWTSALILWLLSSNFAKKEAVLGWLEPNAGIVRVYPEASLGRVEKIMVKEGESIKKGQTLFIINGDKVLENGVNLEEQLKQEYNRQLTIYQMQLNRVLQVYELKNADINQQIQASQKNLEQLDSQVSTLTDLLSLVSNKVDNYESMAKLGYVSKLDKNSVTEQKLSIKNELSSLNREKVNQINKISQLKTSLAILPNEYENQIDDLKRNISDIRQNLTQLDSQRSYTIKAPKDGVISSLQVREGQQTLINQSLLTIVPANSKLEIKLLIPVRAAGFVEADQNIEIRYDAFPYQKFGVYSGTIKSISSSLLLPDEVNKSPVPIQEPVYLVRAELNSRKIEAYGQELSLKIGMTLSADIKLKDRSLLEWLLEPLYTLHGKL</sequence>
<organism evidence="4 5">
    <name type="scientific">Alteromonas alba</name>
    <dbReference type="NCBI Taxonomy" id="2079529"/>
    <lineage>
        <taxon>Bacteria</taxon>
        <taxon>Pseudomonadati</taxon>
        <taxon>Pseudomonadota</taxon>
        <taxon>Gammaproteobacteria</taxon>
        <taxon>Alteromonadales</taxon>
        <taxon>Alteromonadaceae</taxon>
        <taxon>Alteromonas/Salinimonas group</taxon>
        <taxon>Alteromonas</taxon>
    </lineage>
</organism>
<feature type="domain" description="AprE-like beta-barrel" evidence="3">
    <location>
        <begin position="302"/>
        <end position="397"/>
    </location>
</feature>
<keyword evidence="2" id="KW-0812">Transmembrane</keyword>
<dbReference type="Gene3D" id="2.40.50.100">
    <property type="match status" value="1"/>
</dbReference>
<dbReference type="PRINTS" id="PR01490">
    <property type="entry name" value="RTXTOXIND"/>
</dbReference>
<dbReference type="Gene3D" id="2.40.30.170">
    <property type="match status" value="1"/>
</dbReference>
<dbReference type="OrthoDB" id="9775513at2"/>